<gene>
    <name evidence="2" type="ORF">Sipo8835_38555</name>
</gene>
<dbReference type="AlphaFoldDB" id="A0AAE8VXL2"/>
<comment type="caution">
    <text evidence="2">The sequence shown here is derived from an EMBL/GenBank/DDBJ whole genome shotgun (WGS) entry which is preliminary data.</text>
</comment>
<dbReference type="Pfam" id="PF19979">
    <property type="entry name" value="DUF6415"/>
    <property type="match status" value="1"/>
</dbReference>
<protein>
    <submittedName>
        <fullName evidence="2">Uncharacterized protein</fullName>
    </submittedName>
</protein>
<accession>A0AAE8VXL2</accession>
<sequence length="206" mass="22715">MTVIDPPTDAGTPVPLDTDMIRETYQRILLSPRLPVGKELAPLRTEVRGHVQVLAPDVRALAVRMAERMRRLAIHVLIDTAEILLEGEKITLAHLGPHTYDLVTMSRALLHLFEHHGPLGAATHDEEVSAEISWRVCGLCKEEFAEGEPADRISCTGSSGVIRAYVHEELCVGRREPRLTDRSGSPEGAFEGRQFRPLEPPVPGLA</sequence>
<reference evidence="2 3" key="1">
    <citation type="submission" date="2019-03" db="EMBL/GenBank/DDBJ databases">
        <title>Comparative genomic analyses of the sweetpotato soil rot pathogen, Streptomyces ipomoeae.</title>
        <authorList>
            <person name="Ruschel Soares N."/>
            <person name="Badger J.H."/>
            <person name="Huguet-Tapia J.C."/>
            <person name="Clark C.A."/>
            <person name="Pettis G.S."/>
        </authorList>
    </citation>
    <scope>NUCLEOTIDE SEQUENCE [LARGE SCALE GENOMIC DNA]</scope>
    <source>
        <strain evidence="2 3">88-35</strain>
    </source>
</reference>
<proteinExistence type="predicted"/>
<dbReference type="EMBL" id="SPAZ01000306">
    <property type="protein sequence ID" value="TQE20235.1"/>
    <property type="molecule type" value="Genomic_DNA"/>
</dbReference>
<evidence type="ECO:0000256" key="1">
    <source>
        <dbReference type="SAM" id="MobiDB-lite"/>
    </source>
</evidence>
<feature type="region of interest" description="Disordered" evidence="1">
    <location>
        <begin position="177"/>
        <end position="206"/>
    </location>
</feature>
<evidence type="ECO:0000313" key="2">
    <source>
        <dbReference type="EMBL" id="TQE20235.1"/>
    </source>
</evidence>
<dbReference type="RefSeq" id="WP_009334861.1">
    <property type="nucleotide sequence ID" value="NZ_JARAVA010000022.1"/>
</dbReference>
<organism evidence="2 3">
    <name type="scientific">Streptomyces ipomoeae</name>
    <dbReference type="NCBI Taxonomy" id="103232"/>
    <lineage>
        <taxon>Bacteria</taxon>
        <taxon>Bacillati</taxon>
        <taxon>Actinomycetota</taxon>
        <taxon>Actinomycetes</taxon>
        <taxon>Kitasatosporales</taxon>
        <taxon>Streptomycetaceae</taxon>
        <taxon>Streptomyces</taxon>
    </lineage>
</organism>
<dbReference type="InterPro" id="IPR046300">
    <property type="entry name" value="DUF6415"/>
</dbReference>
<evidence type="ECO:0000313" key="3">
    <source>
        <dbReference type="Proteomes" id="UP000318720"/>
    </source>
</evidence>
<dbReference type="Proteomes" id="UP000318720">
    <property type="component" value="Unassembled WGS sequence"/>
</dbReference>
<name>A0AAE8VXL2_9ACTN</name>